<feature type="compositionally biased region" description="Polar residues" evidence="1">
    <location>
        <begin position="58"/>
        <end position="74"/>
    </location>
</feature>
<dbReference type="EMBL" id="WSZM01000038">
    <property type="protein sequence ID" value="KAF4045870.1"/>
    <property type="molecule type" value="Genomic_DNA"/>
</dbReference>
<sequence length="124" mass="13758">MGEMASAKPKTRVRNKIGERFDDDPRFGSDQVETPVDEDDNDLGDLEALLQSIGGETATTHAAPNGQRAQFQSRATEDDTQDNYSKILAAIANEPEFIRFYMTLNHRGASKRSAPIADSRESKR</sequence>
<feature type="region of interest" description="Disordered" evidence="1">
    <location>
        <begin position="58"/>
        <end position="80"/>
    </location>
</feature>
<feature type="compositionally biased region" description="Basic and acidic residues" evidence="1">
    <location>
        <begin position="16"/>
        <end position="27"/>
    </location>
</feature>
<accession>A0A833TFP6</accession>
<dbReference type="Proteomes" id="UP000602510">
    <property type="component" value="Unassembled WGS sequence"/>
</dbReference>
<reference evidence="2" key="1">
    <citation type="submission" date="2020-04" db="EMBL/GenBank/DDBJ databases">
        <title>Hybrid Assembly of Korean Phytophthora infestans isolates.</title>
        <authorList>
            <person name="Prokchorchik M."/>
            <person name="Lee Y."/>
            <person name="Seo J."/>
            <person name="Cho J.-H."/>
            <person name="Park Y.-E."/>
            <person name="Jang D.-C."/>
            <person name="Im J.-S."/>
            <person name="Choi J.-G."/>
            <person name="Park H.-J."/>
            <person name="Lee G.-B."/>
            <person name="Lee Y.-G."/>
            <person name="Hong S.-Y."/>
            <person name="Cho K."/>
            <person name="Sohn K.H."/>
        </authorList>
    </citation>
    <scope>NUCLEOTIDE SEQUENCE</scope>
    <source>
        <strain evidence="2">KR_1_A1</strain>
    </source>
</reference>
<feature type="region of interest" description="Disordered" evidence="1">
    <location>
        <begin position="1"/>
        <end position="42"/>
    </location>
</feature>
<dbReference type="AlphaFoldDB" id="A0A833TFP6"/>
<gene>
    <name evidence="2" type="ORF">GN244_ATG01702</name>
</gene>
<evidence type="ECO:0000313" key="2">
    <source>
        <dbReference type="EMBL" id="KAF4045870.1"/>
    </source>
</evidence>
<keyword evidence="3" id="KW-1185">Reference proteome</keyword>
<organism evidence="2 3">
    <name type="scientific">Phytophthora infestans</name>
    <name type="common">Potato late blight agent</name>
    <name type="synonym">Botrytis infestans</name>
    <dbReference type="NCBI Taxonomy" id="4787"/>
    <lineage>
        <taxon>Eukaryota</taxon>
        <taxon>Sar</taxon>
        <taxon>Stramenopiles</taxon>
        <taxon>Oomycota</taxon>
        <taxon>Peronosporomycetes</taxon>
        <taxon>Peronosporales</taxon>
        <taxon>Peronosporaceae</taxon>
        <taxon>Phytophthora</taxon>
    </lineage>
</organism>
<proteinExistence type="predicted"/>
<evidence type="ECO:0000313" key="3">
    <source>
        <dbReference type="Proteomes" id="UP000602510"/>
    </source>
</evidence>
<comment type="caution">
    <text evidence="2">The sequence shown here is derived from an EMBL/GenBank/DDBJ whole genome shotgun (WGS) entry which is preliminary data.</text>
</comment>
<evidence type="ECO:0000256" key="1">
    <source>
        <dbReference type="SAM" id="MobiDB-lite"/>
    </source>
</evidence>
<name>A0A833TFP6_PHYIN</name>
<protein>
    <submittedName>
        <fullName evidence="2">Uncharacterized protein</fullName>
    </submittedName>
</protein>